<evidence type="ECO:0000313" key="9">
    <source>
        <dbReference type="EMBL" id="GFH58926.1"/>
    </source>
</evidence>
<evidence type="ECO:0000256" key="6">
    <source>
        <dbReference type="ARBA" id="ARBA00023136"/>
    </source>
</evidence>
<organism evidence="9 10">
    <name type="scientific">Chaetoceros tenuissimus</name>
    <dbReference type="NCBI Taxonomy" id="426638"/>
    <lineage>
        <taxon>Eukaryota</taxon>
        <taxon>Sar</taxon>
        <taxon>Stramenopiles</taxon>
        <taxon>Ochrophyta</taxon>
        <taxon>Bacillariophyta</taxon>
        <taxon>Coscinodiscophyceae</taxon>
        <taxon>Chaetocerotophycidae</taxon>
        <taxon>Chaetocerotales</taxon>
        <taxon>Chaetocerotaceae</taxon>
        <taxon>Chaetoceros</taxon>
    </lineage>
</organism>
<feature type="transmembrane region" description="Helical" evidence="7">
    <location>
        <begin position="25"/>
        <end position="44"/>
    </location>
</feature>
<name>A0AAD3D931_9STRA</name>
<evidence type="ECO:0000256" key="1">
    <source>
        <dbReference type="ARBA" id="ARBA00004477"/>
    </source>
</evidence>
<evidence type="ECO:0000256" key="7">
    <source>
        <dbReference type="RuleBase" id="RU363059"/>
    </source>
</evidence>
<keyword evidence="3 7" id="KW-0812">Transmembrane</keyword>
<keyword evidence="5 7" id="KW-1133">Transmembrane helix</keyword>
<evidence type="ECO:0000256" key="4">
    <source>
        <dbReference type="ARBA" id="ARBA00022824"/>
    </source>
</evidence>
<keyword evidence="6 7" id="KW-0472">Membrane</keyword>
<comment type="similarity">
    <text evidence="2 7">Belongs to the derlin family.</text>
</comment>
<feature type="transmembrane region" description="Helical" evidence="7">
    <location>
        <begin position="111"/>
        <end position="144"/>
    </location>
</feature>
<feature type="compositionally biased region" description="Gly residues" evidence="8">
    <location>
        <begin position="263"/>
        <end position="275"/>
    </location>
</feature>
<dbReference type="GO" id="GO:0005789">
    <property type="term" value="C:endoplasmic reticulum membrane"/>
    <property type="evidence" value="ECO:0007669"/>
    <property type="project" value="UniProtKB-SubCell"/>
</dbReference>
<keyword evidence="10" id="KW-1185">Reference proteome</keyword>
<protein>
    <recommendedName>
        <fullName evidence="7">Derlin</fullName>
    </recommendedName>
</protein>
<proteinExistence type="inferred from homology"/>
<dbReference type="AlphaFoldDB" id="A0AAD3D931"/>
<dbReference type="Pfam" id="PF04511">
    <property type="entry name" value="DER1"/>
    <property type="match status" value="1"/>
</dbReference>
<feature type="transmembrane region" description="Helical" evidence="7">
    <location>
        <begin position="65"/>
        <end position="91"/>
    </location>
</feature>
<evidence type="ECO:0000256" key="5">
    <source>
        <dbReference type="ARBA" id="ARBA00022989"/>
    </source>
</evidence>
<dbReference type="InterPro" id="IPR007599">
    <property type="entry name" value="DER1"/>
</dbReference>
<sequence>MVARGLGDVGPESWYNSIPFVTKNWLTLVLVTTVSINLGVLPGGKMVYDFSAIAQKFEIWRLFTCFLWMGGFGKQDGFQTVIGFFLLYQYSKQYEGGVAFNTGGGGGTADYVFMLLFGMMGIMLSSPFLGTGPMFCKCLIYYVLYIWSKRNPTAPANIWGVPMQGMYLPFVLLGLNFILGNNYMEFVSGYAAGHLYYFLVDVVPKVYGTTYLQTPLFIINQFGIGDYVPPTPVNGMGAAGNNTFRQPGRVNAPAQPAATTGGHNWGSGGQRLGRD</sequence>
<reference evidence="9 10" key="1">
    <citation type="journal article" date="2021" name="Sci. Rep.">
        <title>The genome of the diatom Chaetoceros tenuissimus carries an ancient integrated fragment of an extant virus.</title>
        <authorList>
            <person name="Hongo Y."/>
            <person name="Kimura K."/>
            <person name="Takaki Y."/>
            <person name="Yoshida Y."/>
            <person name="Baba S."/>
            <person name="Kobayashi G."/>
            <person name="Nagasaki K."/>
            <person name="Hano T."/>
            <person name="Tomaru Y."/>
        </authorList>
    </citation>
    <scope>NUCLEOTIDE SEQUENCE [LARGE SCALE GENOMIC DNA]</scope>
    <source>
        <strain evidence="9 10">NIES-3715</strain>
    </source>
</reference>
<keyword evidence="4 7" id="KW-0256">Endoplasmic reticulum</keyword>
<dbReference type="GO" id="GO:0006950">
    <property type="term" value="P:response to stress"/>
    <property type="evidence" value="ECO:0007669"/>
    <property type="project" value="UniProtKB-ARBA"/>
</dbReference>
<comment type="function">
    <text evidence="7">May be involved in the degradation of misfolded endoplasmic reticulum (ER) luminal proteins.</text>
</comment>
<dbReference type="EMBL" id="BLLK01000062">
    <property type="protein sequence ID" value="GFH58926.1"/>
    <property type="molecule type" value="Genomic_DNA"/>
</dbReference>
<comment type="caution">
    <text evidence="9">The sequence shown here is derived from an EMBL/GenBank/DDBJ whole genome shotgun (WGS) entry which is preliminary data.</text>
</comment>
<dbReference type="PANTHER" id="PTHR11009">
    <property type="entry name" value="DER1-LIKE PROTEIN, DERLIN"/>
    <property type="match status" value="1"/>
</dbReference>
<evidence type="ECO:0000256" key="3">
    <source>
        <dbReference type="ARBA" id="ARBA00022692"/>
    </source>
</evidence>
<evidence type="ECO:0000313" key="10">
    <source>
        <dbReference type="Proteomes" id="UP001054902"/>
    </source>
</evidence>
<gene>
    <name evidence="9" type="ORF">CTEN210_15402</name>
</gene>
<feature type="transmembrane region" description="Helical" evidence="7">
    <location>
        <begin position="156"/>
        <end position="179"/>
    </location>
</feature>
<feature type="region of interest" description="Disordered" evidence="8">
    <location>
        <begin position="244"/>
        <end position="275"/>
    </location>
</feature>
<comment type="subcellular location">
    <subcellularLocation>
        <location evidence="1 7">Endoplasmic reticulum membrane</location>
        <topology evidence="1 7">Multi-pass membrane protein</topology>
    </subcellularLocation>
</comment>
<evidence type="ECO:0000256" key="8">
    <source>
        <dbReference type="SAM" id="MobiDB-lite"/>
    </source>
</evidence>
<accession>A0AAD3D931</accession>
<evidence type="ECO:0000256" key="2">
    <source>
        <dbReference type="ARBA" id="ARBA00008917"/>
    </source>
</evidence>
<dbReference type="Proteomes" id="UP001054902">
    <property type="component" value="Unassembled WGS sequence"/>
</dbReference>